<dbReference type="SUPFAM" id="SSF55729">
    <property type="entry name" value="Acyl-CoA N-acyltransferases (Nat)"/>
    <property type="match status" value="1"/>
</dbReference>
<feature type="domain" description="N-acetyltransferase" evidence="1">
    <location>
        <begin position="1"/>
        <end position="143"/>
    </location>
</feature>
<dbReference type="KEGG" id="npy:NPRO_12640"/>
<dbReference type="PANTHER" id="PTHR43610:SF1">
    <property type="entry name" value="N-ACETYLTRANSFERASE DOMAIN-CONTAINING PROTEIN"/>
    <property type="match status" value="1"/>
</dbReference>
<organism evidence="2 3">
    <name type="scientific">Candidatus Nitrosymbiomonas proteolyticus</name>
    <dbReference type="NCBI Taxonomy" id="2608984"/>
    <lineage>
        <taxon>Bacteria</taxon>
        <taxon>Bacillati</taxon>
        <taxon>Armatimonadota</taxon>
        <taxon>Armatimonadota incertae sedis</taxon>
        <taxon>Candidatus Nitrosymbiomonas</taxon>
    </lineage>
</organism>
<sequence>MLIEQPTTLEAMQDWLSRALRDQDQGHALPFIQIDPPTGGVIGTTRYMDVRPYDRSLEIGWTWLAPTFRRTAANTESKFLLLEHAFERLGAKRVQLKTDVRNEMSRTAIERVGAKFEGVLRNYQRRFDGTVRDTAMYSIIDADWPQAREALRSRLSS</sequence>
<gene>
    <name evidence="2" type="ORF">NPRO_12640</name>
</gene>
<dbReference type="PANTHER" id="PTHR43610">
    <property type="entry name" value="BLL6696 PROTEIN"/>
    <property type="match status" value="1"/>
</dbReference>
<dbReference type="InterPro" id="IPR000182">
    <property type="entry name" value="GNAT_dom"/>
</dbReference>
<dbReference type="Proteomes" id="UP000662873">
    <property type="component" value="Chromosome"/>
</dbReference>
<keyword evidence="2" id="KW-0808">Transferase</keyword>
<evidence type="ECO:0000259" key="1">
    <source>
        <dbReference type="PROSITE" id="PS51186"/>
    </source>
</evidence>
<accession>A0A809R881</accession>
<dbReference type="EMBL" id="AP021858">
    <property type="protein sequence ID" value="BBO23669.1"/>
    <property type="molecule type" value="Genomic_DNA"/>
</dbReference>
<dbReference type="Pfam" id="PF13302">
    <property type="entry name" value="Acetyltransf_3"/>
    <property type="match status" value="1"/>
</dbReference>
<dbReference type="Gene3D" id="3.40.630.30">
    <property type="match status" value="1"/>
</dbReference>
<name>A0A809R881_9BACT</name>
<protein>
    <submittedName>
        <fullName evidence="2">N-acetyltransferase</fullName>
    </submittedName>
</protein>
<dbReference type="PROSITE" id="PS51186">
    <property type="entry name" value="GNAT"/>
    <property type="match status" value="1"/>
</dbReference>
<dbReference type="InterPro" id="IPR016181">
    <property type="entry name" value="Acyl_CoA_acyltransferase"/>
</dbReference>
<dbReference type="GO" id="GO:0016747">
    <property type="term" value="F:acyltransferase activity, transferring groups other than amino-acyl groups"/>
    <property type="evidence" value="ECO:0007669"/>
    <property type="project" value="InterPro"/>
</dbReference>
<proteinExistence type="predicted"/>
<reference evidence="2" key="1">
    <citation type="journal article" name="DNA Res.">
        <title>The physiological potential of anammox bacteria as revealed by their core genome structure.</title>
        <authorList>
            <person name="Okubo T."/>
            <person name="Toyoda A."/>
            <person name="Fukuhara K."/>
            <person name="Uchiyama I."/>
            <person name="Harigaya Y."/>
            <person name="Kuroiwa M."/>
            <person name="Suzuki T."/>
            <person name="Murakami Y."/>
            <person name="Suwa Y."/>
            <person name="Takami H."/>
        </authorList>
    </citation>
    <scope>NUCLEOTIDE SEQUENCE</scope>
    <source>
        <strain evidence="2">317325-2</strain>
    </source>
</reference>
<evidence type="ECO:0000313" key="3">
    <source>
        <dbReference type="Proteomes" id="UP000662873"/>
    </source>
</evidence>
<dbReference type="AlphaFoldDB" id="A0A809R881"/>
<evidence type="ECO:0000313" key="2">
    <source>
        <dbReference type="EMBL" id="BBO23669.1"/>
    </source>
</evidence>